<name>A0A1Y3DRY9_PLAKN</name>
<dbReference type="OrthoDB" id="3219396at2759"/>
<dbReference type="VEuPathDB" id="PlasmoDB:PKNOH_S07445900"/>
<feature type="compositionally biased region" description="Basic and acidic residues" evidence="1">
    <location>
        <begin position="359"/>
        <end position="369"/>
    </location>
</feature>
<dbReference type="InterPro" id="IPR001810">
    <property type="entry name" value="F-box_dom"/>
</dbReference>
<dbReference type="AlphaFoldDB" id="A0A1Y3DRY9"/>
<feature type="domain" description="F-box" evidence="2">
    <location>
        <begin position="1"/>
        <end position="45"/>
    </location>
</feature>
<gene>
    <name evidence="3" type="ORF">PKNOH_S07445900</name>
</gene>
<comment type="caution">
    <text evidence="3">The sequence shown here is derived from an EMBL/GenBank/DDBJ whole genome shotgun (WGS) entry which is preliminary data.</text>
</comment>
<evidence type="ECO:0000313" key="3">
    <source>
        <dbReference type="EMBL" id="OTN67000.1"/>
    </source>
</evidence>
<evidence type="ECO:0000256" key="1">
    <source>
        <dbReference type="SAM" id="MobiDB-lite"/>
    </source>
</evidence>
<feature type="compositionally biased region" description="Basic residues" evidence="1">
    <location>
        <begin position="370"/>
        <end position="382"/>
    </location>
</feature>
<dbReference type="InterPro" id="IPR036047">
    <property type="entry name" value="F-box-like_dom_sf"/>
</dbReference>
<evidence type="ECO:0000313" key="4">
    <source>
        <dbReference type="Proteomes" id="UP000195012"/>
    </source>
</evidence>
<accession>A0A1Y3DRY9</accession>
<protein>
    <recommendedName>
        <fullName evidence="2">F-box domain-containing protein</fullName>
    </recommendedName>
</protein>
<dbReference type="PROSITE" id="PS50181">
    <property type="entry name" value="FBOX"/>
    <property type="match status" value="1"/>
</dbReference>
<evidence type="ECO:0000259" key="2">
    <source>
        <dbReference type="PROSITE" id="PS50181"/>
    </source>
</evidence>
<proteinExistence type="predicted"/>
<dbReference type="OMA" id="EQFLDME"/>
<dbReference type="VEuPathDB" id="PlasmoDB:PKA1H_100013200"/>
<dbReference type="Gene3D" id="1.20.1280.50">
    <property type="match status" value="1"/>
</dbReference>
<reference evidence="3 4" key="1">
    <citation type="submission" date="2017-05" db="EMBL/GenBank/DDBJ databases">
        <title>PacBio assembly of a Plasmodium knowlesi genome sequence with Hi-C correction and manual annotation of the SICAvar gene family.</title>
        <authorList>
            <person name="Lapp S.A."/>
            <person name="Geraldo J.A."/>
            <person name="Chien J.-T."/>
            <person name="Ay F."/>
            <person name="Pakala S.B."/>
            <person name="Batugedara G."/>
            <person name="Humphrey J.C."/>
            <person name="Debarry J.D."/>
            <person name="Le Roch K.G."/>
            <person name="Galinski M.R."/>
            <person name="Kissinger J.C."/>
        </authorList>
    </citation>
    <scope>NUCLEOTIDE SEQUENCE [LARGE SCALE GENOMIC DNA]</scope>
    <source>
        <strain evidence="4">Malayan Strain Pk1 (A+)</strain>
    </source>
</reference>
<dbReference type="SUPFAM" id="SSF81383">
    <property type="entry name" value="F-box domain"/>
    <property type="match status" value="1"/>
</dbReference>
<sequence length="415" mass="48844">MNELPSGIIKEIFKFLTYKDVVKNKNCVCKEFYCAVNYNDLWKCFYDREYADDIINRRENDPFKELFYIRHEEKKKNKYICFPKSAQEQFLDMEASLLALRGRSFEQFNLSHLSDSCRLKMNNKMYAGDYGDGNPTLSPYYTGRKGFQNYVCYETPHNSSNETTLNSKDTLPLCQNNPRGGKMTNPRSQMACTHDEINENQLTNQNHMMNTIGKESIWSNKITLRGSCFQEEDKREHMCSFKHCEFKYIPQSDVYICIESRNYHICDDKCELAISSDIEWGYLVCPLSGKMFDCLSQPQCRKSFKSVDSSVKYILTYDMGNDGAFQYISPQEENYSDSSYAQEVEPSFAYRKRYSHKRMDENRAHEDMRRRVKRRSEKKKSGRIPPVSKNSIFKKILDSYMGRKRDCKRGSMRNG</sequence>
<feature type="region of interest" description="Disordered" evidence="1">
    <location>
        <begin position="359"/>
        <end position="387"/>
    </location>
</feature>
<organism evidence="3 4">
    <name type="scientific">Plasmodium knowlesi</name>
    <dbReference type="NCBI Taxonomy" id="5850"/>
    <lineage>
        <taxon>Eukaryota</taxon>
        <taxon>Sar</taxon>
        <taxon>Alveolata</taxon>
        <taxon>Apicomplexa</taxon>
        <taxon>Aconoidasida</taxon>
        <taxon>Haemosporida</taxon>
        <taxon>Plasmodiidae</taxon>
        <taxon>Plasmodium</taxon>
        <taxon>Plasmodium (Plasmodium)</taxon>
    </lineage>
</organism>
<dbReference type="EMBL" id="NETL01000021">
    <property type="protein sequence ID" value="OTN67000.1"/>
    <property type="molecule type" value="Genomic_DNA"/>
</dbReference>
<dbReference type="VEuPathDB" id="PlasmoDB:PKNH_1008000"/>
<dbReference type="Proteomes" id="UP000195012">
    <property type="component" value="Unassembled WGS sequence"/>
</dbReference>